<dbReference type="SUPFAM" id="SSF50249">
    <property type="entry name" value="Nucleic acid-binding proteins"/>
    <property type="match status" value="1"/>
</dbReference>
<keyword evidence="10 15" id="KW-0234">DNA repair</keyword>
<evidence type="ECO:0000256" key="11">
    <source>
        <dbReference type="ARBA" id="ARBA00023235"/>
    </source>
</evidence>
<sequence length="680" mass="76353">MRSLQDKVSNLSGIGPKKELALKALGIETIEDLLCYYPFRYEDMATKEVSELADGQKAVIQGVVATAPVVVRFGRVKNRLNFKLLAGHDVIQITFFGQAYLKDRVQPGSDVAVYGKYDTARQSMTGMKLFSNGGSQEDIAGVYRASKEIKAQMIKQLVKKAYEEYQDVVEEIVPESTRRKFRLLNRKKMIHDMHFPKTTQEFEIARRSAIFDEFFKYEARLALLKKLDRNDAGLLIKYDNSMLKRFISALPFELTNAQKRVVNEICRDMHRPLHMNRLLQGDVGSGKTVIAAIAMYAAVTAGFQAALMAPTEILAQQHAKKLSDLFQDFGVSVCLLTGTEASKTKVKHDILERLANKEIDILVGTHALIQDPVIFKKLGLVVTDEQHRFGVNQRKALREKGENPDVLAMTATPIPRTLAITTYGEMDVSVINELPKGRKPIRTSWVKQNQMNATLDFVERQLKDGSQAYVVSPLIEESEAVDLKNAQEVFEKLEKRYAPYYKVGLLHGRMKSDEKDEIMKDFKEGKYDILVSTTVVEVGVDVPNATVMVILDADRFGLAQLHQLRGRVGRGSKASYCILCADPKTDYGKERMQTMVETTDGFVISQKDLELRGPGEVLGSRQSGLPDFRIGDPVANFNTLQAAMEEARAIILDENFEYRAENAGLIRYLRAVVLAGANFD</sequence>
<dbReference type="AlphaFoldDB" id="A0A1I2PY74"/>
<dbReference type="SUPFAM" id="SSF52540">
    <property type="entry name" value="P-loop containing nucleoside triphosphate hydrolases"/>
    <property type="match status" value="2"/>
</dbReference>
<dbReference type="GO" id="GO:0016887">
    <property type="term" value="F:ATP hydrolysis activity"/>
    <property type="evidence" value="ECO:0007669"/>
    <property type="project" value="RHEA"/>
</dbReference>
<evidence type="ECO:0000313" key="18">
    <source>
        <dbReference type="EMBL" id="SFG20590.1"/>
    </source>
</evidence>
<keyword evidence="8" id="KW-0238">DNA-binding</keyword>
<dbReference type="InterPro" id="IPR047112">
    <property type="entry name" value="RecG/Mfd"/>
</dbReference>
<keyword evidence="9 15" id="KW-0233">DNA recombination</keyword>
<evidence type="ECO:0000256" key="2">
    <source>
        <dbReference type="ARBA" id="ARBA00017846"/>
    </source>
</evidence>
<evidence type="ECO:0000256" key="4">
    <source>
        <dbReference type="ARBA" id="ARBA00022763"/>
    </source>
</evidence>
<keyword evidence="11" id="KW-0413">Isomerase</keyword>
<keyword evidence="5 15" id="KW-0378">Hydrolase</keyword>
<dbReference type="NCBIfam" id="NF008168">
    <property type="entry name" value="PRK10917.2-2"/>
    <property type="match status" value="1"/>
</dbReference>
<name>A0A1I2PY74_9LACO</name>
<dbReference type="NCBIfam" id="TIGR00643">
    <property type="entry name" value="recG"/>
    <property type="match status" value="1"/>
</dbReference>
<comment type="similarity">
    <text evidence="1 15">Belongs to the helicase family. RecG subfamily.</text>
</comment>
<dbReference type="GO" id="GO:0003677">
    <property type="term" value="F:DNA binding"/>
    <property type="evidence" value="ECO:0007669"/>
    <property type="project" value="UniProtKB-KW"/>
</dbReference>
<comment type="catalytic activity">
    <reaction evidence="12 15">
        <text>Couples ATP hydrolysis with the unwinding of duplex DNA by translocating in the 3'-5' direction.</text>
        <dbReference type="EC" id="5.6.2.4"/>
    </reaction>
</comment>
<dbReference type="EMBL" id="FOPI01000005">
    <property type="protein sequence ID" value="SFG20590.1"/>
    <property type="molecule type" value="Genomic_DNA"/>
</dbReference>
<dbReference type="PANTHER" id="PTHR47964">
    <property type="entry name" value="ATP-DEPENDENT DNA HELICASE HOMOLOG RECG, CHLOROPLASTIC"/>
    <property type="match status" value="1"/>
</dbReference>
<comment type="catalytic activity">
    <reaction evidence="14 15">
        <text>ATP + H2O = ADP + phosphate + H(+)</text>
        <dbReference type="Rhea" id="RHEA:13065"/>
        <dbReference type="ChEBI" id="CHEBI:15377"/>
        <dbReference type="ChEBI" id="CHEBI:15378"/>
        <dbReference type="ChEBI" id="CHEBI:30616"/>
        <dbReference type="ChEBI" id="CHEBI:43474"/>
        <dbReference type="ChEBI" id="CHEBI:456216"/>
        <dbReference type="EC" id="5.6.2.4"/>
    </reaction>
</comment>
<evidence type="ECO:0000256" key="14">
    <source>
        <dbReference type="ARBA" id="ARBA00048988"/>
    </source>
</evidence>
<dbReference type="PROSITE" id="PS51194">
    <property type="entry name" value="HELICASE_CTER"/>
    <property type="match status" value="1"/>
</dbReference>
<evidence type="ECO:0000256" key="15">
    <source>
        <dbReference type="RuleBase" id="RU363016"/>
    </source>
</evidence>
<proteinExistence type="inferred from homology"/>
<dbReference type="InterPro" id="IPR001650">
    <property type="entry name" value="Helicase_C-like"/>
</dbReference>
<dbReference type="EC" id="5.6.2.4" evidence="13 15"/>
<dbReference type="CDD" id="cd04488">
    <property type="entry name" value="RecG_wedge_OBF"/>
    <property type="match status" value="1"/>
</dbReference>
<dbReference type="InterPro" id="IPR033454">
    <property type="entry name" value="RecG_wedge"/>
</dbReference>
<dbReference type="SMART" id="SM00487">
    <property type="entry name" value="DEXDc"/>
    <property type="match status" value="1"/>
</dbReference>
<evidence type="ECO:0000259" key="17">
    <source>
        <dbReference type="PROSITE" id="PS51194"/>
    </source>
</evidence>
<evidence type="ECO:0000256" key="3">
    <source>
        <dbReference type="ARBA" id="ARBA00022741"/>
    </source>
</evidence>
<feature type="domain" description="Helicase C-terminal" evidence="17">
    <location>
        <begin position="450"/>
        <end position="610"/>
    </location>
</feature>
<dbReference type="Pfam" id="PF17191">
    <property type="entry name" value="RecG_wedge"/>
    <property type="match status" value="1"/>
</dbReference>
<evidence type="ECO:0000313" key="19">
    <source>
        <dbReference type="Proteomes" id="UP000182635"/>
    </source>
</evidence>
<protein>
    <recommendedName>
        <fullName evidence="2 15">ATP-dependent DNA helicase RecG</fullName>
        <ecNumber evidence="13 15">5.6.2.4</ecNumber>
    </recommendedName>
</protein>
<dbReference type="GO" id="GO:0005524">
    <property type="term" value="F:ATP binding"/>
    <property type="evidence" value="ECO:0007669"/>
    <property type="project" value="UniProtKB-KW"/>
</dbReference>
<keyword evidence="4 15" id="KW-0227">DNA damage</keyword>
<dbReference type="PROSITE" id="PS51192">
    <property type="entry name" value="HELICASE_ATP_BIND_1"/>
    <property type="match status" value="1"/>
</dbReference>
<dbReference type="CDD" id="cd17992">
    <property type="entry name" value="DEXHc_RecG"/>
    <property type="match status" value="1"/>
</dbReference>
<evidence type="ECO:0000259" key="16">
    <source>
        <dbReference type="PROSITE" id="PS51192"/>
    </source>
</evidence>
<dbReference type="OrthoDB" id="9804325at2"/>
<dbReference type="InterPro" id="IPR011545">
    <property type="entry name" value="DEAD/DEAH_box_helicase_dom"/>
</dbReference>
<dbReference type="InterPro" id="IPR014001">
    <property type="entry name" value="Helicase_ATP-bd"/>
</dbReference>
<dbReference type="RefSeq" id="WP_046922538.1">
    <property type="nucleotide sequence ID" value="NZ_AYYL01000002.1"/>
</dbReference>
<dbReference type="CDD" id="cd18811">
    <property type="entry name" value="SF2_C_RecG"/>
    <property type="match status" value="1"/>
</dbReference>
<dbReference type="SMART" id="SM00490">
    <property type="entry name" value="HELICc"/>
    <property type="match status" value="1"/>
</dbReference>
<dbReference type="NCBIfam" id="NF008165">
    <property type="entry name" value="PRK10917.1-3"/>
    <property type="match status" value="1"/>
</dbReference>
<keyword evidence="7 15" id="KW-0067">ATP-binding</keyword>
<comment type="function">
    <text evidence="15">Plays a critical role in recombination and DNA repair. Helps process Holliday junction intermediates to mature products by catalyzing branch migration. Has replication fork regression activity, unwinds stalled or blocked replication forks to make a HJ that can be resolved. Has a DNA unwinding activity characteristic of a DNA helicase with 3'-5' polarity.</text>
</comment>
<dbReference type="Pfam" id="PF00271">
    <property type="entry name" value="Helicase_C"/>
    <property type="match status" value="1"/>
</dbReference>
<evidence type="ECO:0000256" key="12">
    <source>
        <dbReference type="ARBA" id="ARBA00034617"/>
    </source>
</evidence>
<organism evidence="18 19">
    <name type="scientific">Ligilactobacillus ruminis DSM 20403 = NBRC 102161</name>
    <dbReference type="NCBI Taxonomy" id="1423798"/>
    <lineage>
        <taxon>Bacteria</taxon>
        <taxon>Bacillati</taxon>
        <taxon>Bacillota</taxon>
        <taxon>Bacilli</taxon>
        <taxon>Lactobacillales</taxon>
        <taxon>Lactobacillaceae</taxon>
        <taxon>Ligilactobacillus</taxon>
    </lineage>
</organism>
<feature type="domain" description="Helicase ATP-binding" evidence="16">
    <location>
        <begin position="268"/>
        <end position="431"/>
    </location>
</feature>
<evidence type="ECO:0000256" key="5">
    <source>
        <dbReference type="ARBA" id="ARBA00022801"/>
    </source>
</evidence>
<keyword evidence="6 15" id="KW-0347">Helicase</keyword>
<dbReference type="InterPro" id="IPR027417">
    <property type="entry name" value="P-loop_NTPase"/>
</dbReference>
<evidence type="ECO:0000256" key="7">
    <source>
        <dbReference type="ARBA" id="ARBA00022840"/>
    </source>
</evidence>
<dbReference type="Gene3D" id="3.40.50.300">
    <property type="entry name" value="P-loop containing nucleotide triphosphate hydrolases"/>
    <property type="match status" value="2"/>
</dbReference>
<evidence type="ECO:0000256" key="8">
    <source>
        <dbReference type="ARBA" id="ARBA00023125"/>
    </source>
</evidence>
<evidence type="ECO:0000256" key="6">
    <source>
        <dbReference type="ARBA" id="ARBA00022806"/>
    </source>
</evidence>
<dbReference type="Gene3D" id="2.40.50.140">
    <property type="entry name" value="Nucleic acid-binding proteins"/>
    <property type="match status" value="1"/>
</dbReference>
<evidence type="ECO:0000256" key="9">
    <source>
        <dbReference type="ARBA" id="ARBA00023172"/>
    </source>
</evidence>
<dbReference type="GO" id="GO:0006281">
    <property type="term" value="P:DNA repair"/>
    <property type="evidence" value="ECO:0007669"/>
    <property type="project" value="UniProtKB-UniRule"/>
</dbReference>
<evidence type="ECO:0000256" key="10">
    <source>
        <dbReference type="ARBA" id="ARBA00023204"/>
    </source>
</evidence>
<dbReference type="Pfam" id="PF00270">
    <property type="entry name" value="DEAD"/>
    <property type="match status" value="1"/>
</dbReference>
<dbReference type="InterPro" id="IPR045562">
    <property type="entry name" value="RecG_dom3_C"/>
</dbReference>
<dbReference type="InterPro" id="IPR012340">
    <property type="entry name" value="NA-bd_OB-fold"/>
</dbReference>
<evidence type="ECO:0000256" key="1">
    <source>
        <dbReference type="ARBA" id="ARBA00007504"/>
    </source>
</evidence>
<dbReference type="PANTHER" id="PTHR47964:SF1">
    <property type="entry name" value="ATP-DEPENDENT DNA HELICASE HOMOLOG RECG, CHLOROPLASTIC"/>
    <property type="match status" value="1"/>
</dbReference>
<dbReference type="GO" id="GO:0043138">
    <property type="term" value="F:3'-5' DNA helicase activity"/>
    <property type="evidence" value="ECO:0007669"/>
    <property type="project" value="UniProtKB-EC"/>
</dbReference>
<dbReference type="Proteomes" id="UP000182635">
    <property type="component" value="Unassembled WGS sequence"/>
</dbReference>
<dbReference type="Pfam" id="PF19833">
    <property type="entry name" value="RecG_dom3_C"/>
    <property type="match status" value="1"/>
</dbReference>
<evidence type="ECO:0000256" key="13">
    <source>
        <dbReference type="ARBA" id="ARBA00034808"/>
    </source>
</evidence>
<accession>A0A1I2PY74</accession>
<dbReference type="InterPro" id="IPR004609">
    <property type="entry name" value="ATP-dep_DNA_helicase_RecG"/>
</dbReference>
<dbReference type="GO" id="GO:0006310">
    <property type="term" value="P:DNA recombination"/>
    <property type="evidence" value="ECO:0007669"/>
    <property type="project" value="UniProtKB-UniRule"/>
</dbReference>
<keyword evidence="3 15" id="KW-0547">Nucleotide-binding</keyword>
<gene>
    <name evidence="18" type="ORF">SAMN02910432_00355</name>
</gene>
<reference evidence="19" key="1">
    <citation type="submission" date="2016-10" db="EMBL/GenBank/DDBJ databases">
        <authorList>
            <person name="Varghese N."/>
            <person name="Submissions S."/>
        </authorList>
    </citation>
    <scope>NUCLEOTIDE SEQUENCE [LARGE SCALE GENOMIC DNA]</scope>
    <source>
        <strain evidence="19">DSM 20403</strain>
    </source>
</reference>